<dbReference type="InterPro" id="IPR005036">
    <property type="entry name" value="CBM21_dom"/>
</dbReference>
<dbReference type="GO" id="GO:0005979">
    <property type="term" value="P:regulation of glycogen biosynthetic process"/>
    <property type="evidence" value="ECO:0007669"/>
    <property type="project" value="TreeGrafter"/>
</dbReference>
<feature type="domain" description="CBM21" evidence="2">
    <location>
        <begin position="174"/>
        <end position="322"/>
    </location>
</feature>
<dbReference type="PANTHER" id="PTHR12307">
    <property type="entry name" value="PROTEIN PHOSPHATASE 1 REGULATORY SUBUNIT"/>
    <property type="match status" value="1"/>
</dbReference>
<evidence type="ECO:0000313" key="4">
    <source>
        <dbReference type="Proteomes" id="UP001194468"/>
    </source>
</evidence>
<dbReference type="Proteomes" id="UP001194468">
    <property type="component" value="Unassembled WGS sequence"/>
</dbReference>
<reference evidence="3" key="1">
    <citation type="submission" date="2019-10" db="EMBL/GenBank/DDBJ databases">
        <authorList>
            <consortium name="DOE Joint Genome Institute"/>
            <person name="Kuo A."/>
            <person name="Miyauchi S."/>
            <person name="Kiss E."/>
            <person name="Drula E."/>
            <person name="Kohler A."/>
            <person name="Sanchez-Garcia M."/>
            <person name="Andreopoulos B."/>
            <person name="Barry K.W."/>
            <person name="Bonito G."/>
            <person name="Buee M."/>
            <person name="Carver A."/>
            <person name="Chen C."/>
            <person name="Cichocki N."/>
            <person name="Clum A."/>
            <person name="Culley D."/>
            <person name="Crous P.W."/>
            <person name="Fauchery L."/>
            <person name="Girlanda M."/>
            <person name="Hayes R."/>
            <person name="Keri Z."/>
            <person name="LaButti K."/>
            <person name="Lipzen A."/>
            <person name="Lombard V."/>
            <person name="Magnuson J."/>
            <person name="Maillard F."/>
            <person name="Morin E."/>
            <person name="Murat C."/>
            <person name="Nolan M."/>
            <person name="Ohm R."/>
            <person name="Pangilinan J."/>
            <person name="Pereira M."/>
            <person name="Perotto S."/>
            <person name="Peter M."/>
            <person name="Riley R."/>
            <person name="Sitrit Y."/>
            <person name="Stielow B."/>
            <person name="Szollosi G."/>
            <person name="Zifcakova L."/>
            <person name="Stursova M."/>
            <person name="Spatafora J.W."/>
            <person name="Tedersoo L."/>
            <person name="Vaario L.-M."/>
            <person name="Yamada A."/>
            <person name="Yan M."/>
            <person name="Wang P."/>
            <person name="Xu J."/>
            <person name="Bruns T."/>
            <person name="Baldrian P."/>
            <person name="Vilgalys R."/>
            <person name="Henrissat B."/>
            <person name="Grigoriev I.V."/>
            <person name="Hibbett D."/>
            <person name="Nagy L.G."/>
            <person name="Martin F.M."/>
        </authorList>
    </citation>
    <scope>NUCLEOTIDE SEQUENCE</scope>
    <source>
        <strain evidence="3">BED1</strain>
    </source>
</reference>
<dbReference type="EMBL" id="WHUW01000024">
    <property type="protein sequence ID" value="KAF8435733.1"/>
    <property type="molecule type" value="Genomic_DNA"/>
</dbReference>
<feature type="compositionally biased region" description="Polar residues" evidence="1">
    <location>
        <begin position="30"/>
        <end position="41"/>
    </location>
</feature>
<dbReference type="Gene3D" id="2.60.40.2440">
    <property type="entry name" value="Carbohydrate binding type-21 domain"/>
    <property type="match status" value="1"/>
</dbReference>
<evidence type="ECO:0000259" key="2">
    <source>
        <dbReference type="PROSITE" id="PS51159"/>
    </source>
</evidence>
<dbReference type="PANTHER" id="PTHR12307:SF36">
    <property type="entry name" value="GLYCOGEN-BINDING SUBUNIT 76A"/>
    <property type="match status" value="1"/>
</dbReference>
<feature type="compositionally biased region" description="Low complexity" evidence="1">
    <location>
        <begin position="433"/>
        <end position="443"/>
    </location>
</feature>
<dbReference type="GO" id="GO:0000164">
    <property type="term" value="C:protein phosphatase type 1 complex"/>
    <property type="evidence" value="ECO:0007669"/>
    <property type="project" value="TreeGrafter"/>
</dbReference>
<dbReference type="PROSITE" id="PS51159">
    <property type="entry name" value="CBM21"/>
    <property type="match status" value="1"/>
</dbReference>
<comment type="caution">
    <text evidence="3">The sequence shown here is derived from an EMBL/GenBank/DDBJ whole genome shotgun (WGS) entry which is preliminary data.</text>
</comment>
<dbReference type="InterPro" id="IPR050782">
    <property type="entry name" value="PP1_regulatory_subunit_3"/>
</dbReference>
<name>A0AAD4BNJ4_BOLED</name>
<dbReference type="InterPro" id="IPR038175">
    <property type="entry name" value="CBM21_dom_sf"/>
</dbReference>
<sequence>MPARPLLRRTLSDESNPGPFGVLPKRTRDSSPSVHASSFNELSPCPTLPQRPQLSRGTSSPILSNGKPLKSSLKSSTSPPQARRTHHRSCSEPPTTKRVHFPEKDDALATIRVYDRSAHPAALSNLANDNGDLTETEGELAPSARFPFPSLSSVLDYEIDPTKSFPVPSNPSPSADLLLESLNLSSSSSTSTTTKHVLTGSILVCNLAFEKHVAVRFTLDDWETVSEVGAHYVESLSLPPSQILPPQSPPTMSDTIHQRGRGWDRFAFTIHLEGDTRSWSTRTLWLAARYCIGSTYPEPGSSQYGPGGEWWDNNGGRNYRIGFRPAITVPRSPGSIPHPETVSVPISSPSITRLNEHALDVMVLSVFNDKEERHLTLRHTRKFNLCNYVPPAICSPSVSYTSVCSPQTSSPPWANKLLPPSAALRSSADEETTSPASSTLSTPCGSPTIAPRVIIGPLATGSIYGSSEDDNAITSSRPGHIEAWDWSAPTEPTLEGLSCPHVDLVSGSESPERYRGIPSPPRTKTSHDSNSLYATFVSNWCFAQGPSPDHHAYGGGGMSSL</sequence>
<feature type="compositionally biased region" description="Polar residues" evidence="1">
    <location>
        <begin position="50"/>
        <end position="62"/>
    </location>
</feature>
<proteinExistence type="predicted"/>
<evidence type="ECO:0000256" key="1">
    <source>
        <dbReference type="SAM" id="MobiDB-lite"/>
    </source>
</evidence>
<keyword evidence="4" id="KW-1185">Reference proteome</keyword>
<feature type="region of interest" description="Disordered" evidence="1">
    <location>
        <begin position="1"/>
        <end position="104"/>
    </location>
</feature>
<dbReference type="GO" id="GO:0008157">
    <property type="term" value="F:protein phosphatase 1 binding"/>
    <property type="evidence" value="ECO:0007669"/>
    <property type="project" value="TreeGrafter"/>
</dbReference>
<reference evidence="3" key="2">
    <citation type="journal article" date="2020" name="Nat. Commun.">
        <title>Large-scale genome sequencing of mycorrhizal fungi provides insights into the early evolution of symbiotic traits.</title>
        <authorList>
            <person name="Miyauchi S."/>
            <person name="Kiss E."/>
            <person name="Kuo A."/>
            <person name="Drula E."/>
            <person name="Kohler A."/>
            <person name="Sanchez-Garcia M."/>
            <person name="Morin E."/>
            <person name="Andreopoulos B."/>
            <person name="Barry K.W."/>
            <person name="Bonito G."/>
            <person name="Buee M."/>
            <person name="Carver A."/>
            <person name="Chen C."/>
            <person name="Cichocki N."/>
            <person name="Clum A."/>
            <person name="Culley D."/>
            <person name="Crous P.W."/>
            <person name="Fauchery L."/>
            <person name="Girlanda M."/>
            <person name="Hayes R.D."/>
            <person name="Keri Z."/>
            <person name="LaButti K."/>
            <person name="Lipzen A."/>
            <person name="Lombard V."/>
            <person name="Magnuson J."/>
            <person name="Maillard F."/>
            <person name="Murat C."/>
            <person name="Nolan M."/>
            <person name="Ohm R.A."/>
            <person name="Pangilinan J."/>
            <person name="Pereira M.F."/>
            <person name="Perotto S."/>
            <person name="Peter M."/>
            <person name="Pfister S."/>
            <person name="Riley R."/>
            <person name="Sitrit Y."/>
            <person name="Stielow J.B."/>
            <person name="Szollosi G."/>
            <person name="Zifcakova L."/>
            <person name="Stursova M."/>
            <person name="Spatafora J.W."/>
            <person name="Tedersoo L."/>
            <person name="Vaario L.M."/>
            <person name="Yamada A."/>
            <person name="Yan M."/>
            <person name="Wang P."/>
            <person name="Xu J."/>
            <person name="Bruns T."/>
            <person name="Baldrian P."/>
            <person name="Vilgalys R."/>
            <person name="Dunand C."/>
            <person name="Henrissat B."/>
            <person name="Grigoriev I.V."/>
            <person name="Hibbett D."/>
            <person name="Nagy L.G."/>
            <person name="Martin F.M."/>
        </authorList>
    </citation>
    <scope>NUCLEOTIDE SEQUENCE</scope>
    <source>
        <strain evidence="3">BED1</strain>
    </source>
</reference>
<dbReference type="AlphaFoldDB" id="A0AAD4BNJ4"/>
<evidence type="ECO:0000313" key="3">
    <source>
        <dbReference type="EMBL" id="KAF8435733.1"/>
    </source>
</evidence>
<dbReference type="GO" id="GO:2001069">
    <property type="term" value="F:glycogen binding"/>
    <property type="evidence" value="ECO:0007669"/>
    <property type="project" value="TreeGrafter"/>
</dbReference>
<feature type="compositionally biased region" description="Low complexity" evidence="1">
    <location>
        <begin position="63"/>
        <end position="80"/>
    </location>
</feature>
<feature type="region of interest" description="Disordered" evidence="1">
    <location>
        <begin position="408"/>
        <end position="445"/>
    </location>
</feature>
<protein>
    <submittedName>
        <fullName evidence="3">Phosphatase regulatory subunit-domain-containing protein</fullName>
    </submittedName>
</protein>
<feature type="region of interest" description="Disordered" evidence="1">
    <location>
        <begin position="504"/>
        <end position="528"/>
    </location>
</feature>
<gene>
    <name evidence="3" type="ORF">L210DRAFT_979465</name>
</gene>
<organism evidence="3 4">
    <name type="scientific">Boletus edulis BED1</name>
    <dbReference type="NCBI Taxonomy" id="1328754"/>
    <lineage>
        <taxon>Eukaryota</taxon>
        <taxon>Fungi</taxon>
        <taxon>Dikarya</taxon>
        <taxon>Basidiomycota</taxon>
        <taxon>Agaricomycotina</taxon>
        <taxon>Agaricomycetes</taxon>
        <taxon>Agaricomycetidae</taxon>
        <taxon>Boletales</taxon>
        <taxon>Boletineae</taxon>
        <taxon>Boletaceae</taxon>
        <taxon>Boletoideae</taxon>
        <taxon>Boletus</taxon>
    </lineage>
</organism>
<accession>A0AAD4BNJ4</accession>
<dbReference type="Pfam" id="PF03370">
    <property type="entry name" value="CBM_21"/>
    <property type="match status" value="1"/>
</dbReference>